<dbReference type="RefSeq" id="WP_066511952.1">
    <property type="nucleotide sequence ID" value="NZ_LNCU01000097.1"/>
</dbReference>
<evidence type="ECO:0000313" key="1">
    <source>
        <dbReference type="EMBL" id="KWV50049.1"/>
    </source>
</evidence>
<dbReference type="AlphaFoldDB" id="A0A109JJN4"/>
<evidence type="ECO:0008006" key="3">
    <source>
        <dbReference type="Google" id="ProtNLM"/>
    </source>
</evidence>
<organism evidence="1 2">
    <name type="scientific">Bradyrhizobium macuxiense</name>
    <dbReference type="NCBI Taxonomy" id="1755647"/>
    <lineage>
        <taxon>Bacteria</taxon>
        <taxon>Pseudomonadati</taxon>
        <taxon>Pseudomonadota</taxon>
        <taxon>Alphaproteobacteria</taxon>
        <taxon>Hyphomicrobiales</taxon>
        <taxon>Nitrobacteraceae</taxon>
        <taxon>Bradyrhizobium</taxon>
    </lineage>
</organism>
<reference evidence="1 2" key="1">
    <citation type="submission" date="2015-11" db="EMBL/GenBank/DDBJ databases">
        <title>Draft Genome Sequence of the Strain BR 10303 (Bradyrhizobium sp.) isolated from nodules of Centrolobium paraense.</title>
        <authorList>
            <person name="Zelli J.E."/>
            <person name="Simoes-Araujo J.L."/>
            <person name="Barauna A.C."/>
            <person name="Silva K."/>
        </authorList>
    </citation>
    <scope>NUCLEOTIDE SEQUENCE [LARGE SCALE GENOMIC DNA]</scope>
    <source>
        <strain evidence="1 2">BR 10303</strain>
    </source>
</reference>
<proteinExistence type="predicted"/>
<name>A0A109JJN4_9BRAD</name>
<sequence length="70" mass="7392">MGLAQYSVIPVRDEWGVLHDGNLNGGYATKEAAFEAASAAASLAIREGHEVHVSVPAREEDEGALTQRAT</sequence>
<evidence type="ECO:0000313" key="2">
    <source>
        <dbReference type="Proteomes" id="UP000057737"/>
    </source>
</evidence>
<dbReference type="Proteomes" id="UP000057737">
    <property type="component" value="Unassembled WGS sequence"/>
</dbReference>
<keyword evidence="2" id="KW-1185">Reference proteome</keyword>
<accession>A0A109JJN4</accession>
<gene>
    <name evidence="1" type="ORF">AS156_14740</name>
</gene>
<dbReference type="EMBL" id="LNCU01000097">
    <property type="protein sequence ID" value="KWV50049.1"/>
    <property type="molecule type" value="Genomic_DNA"/>
</dbReference>
<comment type="caution">
    <text evidence="1">The sequence shown here is derived from an EMBL/GenBank/DDBJ whole genome shotgun (WGS) entry which is preliminary data.</text>
</comment>
<protein>
    <recommendedName>
        <fullName evidence="3">DUF2188 domain-containing protein</fullName>
    </recommendedName>
</protein>